<keyword evidence="6" id="KW-0862">Zinc</keyword>
<dbReference type="Pfam" id="PF01546">
    <property type="entry name" value="Peptidase_M20"/>
    <property type="match status" value="1"/>
</dbReference>
<evidence type="ECO:0000256" key="1">
    <source>
        <dbReference type="ARBA" id="ARBA00001947"/>
    </source>
</evidence>
<evidence type="ECO:0000256" key="2">
    <source>
        <dbReference type="ARBA" id="ARBA00006247"/>
    </source>
</evidence>
<dbReference type="GO" id="GO:0016805">
    <property type="term" value="F:dipeptidase activity"/>
    <property type="evidence" value="ECO:0007669"/>
    <property type="project" value="UniProtKB-KW"/>
</dbReference>
<comment type="similarity">
    <text evidence="2">Belongs to the peptidase M20A family.</text>
</comment>
<dbReference type="PANTHER" id="PTHR43808:SF31">
    <property type="entry name" value="N-ACETYL-L-CITRULLINE DEACETYLASE"/>
    <property type="match status" value="1"/>
</dbReference>
<name>A0A448ZYR0_METSV</name>
<evidence type="ECO:0000256" key="4">
    <source>
        <dbReference type="ARBA" id="ARBA00022723"/>
    </source>
</evidence>
<dbReference type="GO" id="GO:0008237">
    <property type="term" value="F:metallopeptidase activity"/>
    <property type="evidence" value="ECO:0007669"/>
    <property type="project" value="UniProtKB-KW"/>
</dbReference>
<dbReference type="Gene3D" id="3.30.70.360">
    <property type="match status" value="2"/>
</dbReference>
<evidence type="ECO:0000256" key="3">
    <source>
        <dbReference type="ARBA" id="ARBA00022670"/>
    </source>
</evidence>
<dbReference type="InterPro" id="IPR011650">
    <property type="entry name" value="Peptidase_M20_dimer"/>
</dbReference>
<dbReference type="RefSeq" id="WP_024544105.1">
    <property type="nucleotide sequence ID" value="NZ_BPLV01000001.1"/>
</dbReference>
<feature type="domain" description="Peptidase M20 dimerisation" evidence="9">
    <location>
        <begin position="248"/>
        <end position="360"/>
    </location>
</feature>
<geneLocation type="plasmid" evidence="10">
    <name>2</name>
</geneLocation>
<proteinExistence type="inferred from homology"/>
<evidence type="ECO:0000256" key="7">
    <source>
        <dbReference type="ARBA" id="ARBA00022997"/>
    </source>
</evidence>
<dbReference type="SUPFAM" id="SSF55031">
    <property type="entry name" value="Bacterial exopeptidase dimerisation domain"/>
    <property type="match status" value="1"/>
</dbReference>
<comment type="cofactor">
    <cofactor evidence="1">
        <name>Zn(2+)</name>
        <dbReference type="ChEBI" id="CHEBI:29105"/>
    </cofactor>
</comment>
<evidence type="ECO:0000256" key="5">
    <source>
        <dbReference type="ARBA" id="ARBA00022801"/>
    </source>
</evidence>
<gene>
    <name evidence="10" type="ORF">NCTC10113_01209</name>
</gene>
<evidence type="ECO:0000313" key="10">
    <source>
        <dbReference type="EMBL" id="VEU56306.1"/>
    </source>
</evidence>
<dbReference type="InterPro" id="IPR001261">
    <property type="entry name" value="ArgE/DapE_CS"/>
</dbReference>
<dbReference type="PANTHER" id="PTHR43808">
    <property type="entry name" value="ACETYLORNITHINE DEACETYLASE"/>
    <property type="match status" value="1"/>
</dbReference>
<keyword evidence="8" id="KW-0482">Metalloprotease</keyword>
<keyword evidence="7 10" id="KW-0224">Dipeptidase</keyword>
<dbReference type="GO" id="GO:0008270">
    <property type="term" value="F:zinc ion binding"/>
    <property type="evidence" value="ECO:0007669"/>
    <property type="project" value="InterPro"/>
</dbReference>
<sequence>MKKLIKYKQTAQEFDEMVTNIAKLCAIPSISEYKENEQYPFGIECNRALNFALKLASDFGFKVYKDPKKMYGFAQLGEGKKVIGILAHLDVVPEGDKNQWISNAFEPLKNKNELFGRGSLDDKGPAIINLYAMKYIKDHKLLDKNFSIRLIFGLSEETDMRSMKQYLKDFGEPDISYTPDGEWPLIYAEKMIYCFNLWFPSIPDLVLEGGKVINQIPDSLYAYYPNIKNMQPLFNKDETVFEEKRNILKIIGKSGHGSTPDKGDNAIIKFFKKFVEFAPKHVLSHPLIKFMKENFFENKFDLANIFPNYTDFSGPLTANLGLIRTLPGYIVLSFDLRVPISHNKAEIFSDISKYIAKLNNKINLEPTSSKPSKYVEKDNKLVKILIDTYNEITKENVEPIAIGGGTYARILKNCVAFGSTKYMHLMHGPNEYFTFDEMKMSLEIYVNALNRLQDYFKPDNKKAN</sequence>
<keyword evidence="10" id="KW-0614">Plasmid</keyword>
<dbReference type="PROSITE" id="PS00758">
    <property type="entry name" value="ARGE_DAPE_CPG2_1"/>
    <property type="match status" value="1"/>
</dbReference>
<dbReference type="Pfam" id="PF07687">
    <property type="entry name" value="M20_dimer"/>
    <property type="match status" value="1"/>
</dbReference>
<protein>
    <submittedName>
        <fullName evidence="10">Dipeptidase SA1572</fullName>
        <ecNumber evidence="10">3.4.13.-</ecNumber>
    </submittedName>
</protein>
<accession>A0A448ZYR0</accession>
<keyword evidence="5 10" id="KW-0378">Hydrolase</keyword>
<keyword evidence="3" id="KW-0645">Protease</keyword>
<dbReference type="GO" id="GO:0006508">
    <property type="term" value="P:proteolysis"/>
    <property type="evidence" value="ECO:0007669"/>
    <property type="project" value="UniProtKB-KW"/>
</dbReference>
<reference evidence="10" key="1">
    <citation type="submission" date="2019-01" db="EMBL/GenBank/DDBJ databases">
        <authorList>
            <consortium name="Pathogen Informatics"/>
        </authorList>
    </citation>
    <scope>NUCLEOTIDE SEQUENCE [LARGE SCALE GENOMIC DNA]</scope>
    <source>
        <strain evidence="10">NCTC10113</strain>
    </source>
</reference>
<dbReference type="InterPro" id="IPR002933">
    <property type="entry name" value="Peptidase_M20"/>
</dbReference>
<dbReference type="SUPFAM" id="SSF53187">
    <property type="entry name" value="Zn-dependent exopeptidases"/>
    <property type="match status" value="1"/>
</dbReference>
<evidence type="ECO:0000256" key="6">
    <source>
        <dbReference type="ARBA" id="ARBA00022833"/>
    </source>
</evidence>
<dbReference type="InterPro" id="IPR036264">
    <property type="entry name" value="Bact_exopeptidase_dim_dom"/>
</dbReference>
<evidence type="ECO:0000256" key="8">
    <source>
        <dbReference type="ARBA" id="ARBA00023049"/>
    </source>
</evidence>
<evidence type="ECO:0000259" key="9">
    <source>
        <dbReference type="Pfam" id="PF07687"/>
    </source>
</evidence>
<dbReference type="Gene3D" id="3.40.630.10">
    <property type="entry name" value="Zn peptidases"/>
    <property type="match status" value="1"/>
</dbReference>
<dbReference type="NCBIfam" id="TIGR01887">
    <property type="entry name" value="dipeptidaselike"/>
    <property type="match status" value="1"/>
</dbReference>
<dbReference type="AlphaFoldDB" id="A0A448ZYR0"/>
<dbReference type="EC" id="3.4.13.-" evidence="10"/>
<dbReference type="GO" id="GO:0008777">
    <property type="term" value="F:acetylornithine deacetylase activity"/>
    <property type="evidence" value="ECO:0007669"/>
    <property type="project" value="TreeGrafter"/>
</dbReference>
<dbReference type="InterPro" id="IPR050072">
    <property type="entry name" value="Peptidase_M20A"/>
</dbReference>
<dbReference type="InterPro" id="IPR010964">
    <property type="entry name" value="M20A_pepV-rel"/>
</dbReference>
<dbReference type="GO" id="GO:0006526">
    <property type="term" value="P:L-arginine biosynthetic process"/>
    <property type="evidence" value="ECO:0007669"/>
    <property type="project" value="TreeGrafter"/>
</dbReference>
<organism evidence="10">
    <name type="scientific">Metamycoplasma salivarium</name>
    <name type="common">Mycoplasma salivarium</name>
    <dbReference type="NCBI Taxonomy" id="2124"/>
    <lineage>
        <taxon>Bacteria</taxon>
        <taxon>Bacillati</taxon>
        <taxon>Mycoplasmatota</taxon>
        <taxon>Mycoplasmoidales</taxon>
        <taxon>Metamycoplasmataceae</taxon>
        <taxon>Metamycoplasma</taxon>
    </lineage>
</organism>
<keyword evidence="4" id="KW-0479">Metal-binding</keyword>
<dbReference type="EMBL" id="LR214939">
    <property type="protein sequence ID" value="VEU56306.1"/>
    <property type="molecule type" value="Genomic_DNA"/>
</dbReference>